<evidence type="ECO:0000313" key="11">
    <source>
        <dbReference type="EMBL" id="MDN7011694.1"/>
    </source>
</evidence>
<dbReference type="InterPro" id="IPR045865">
    <property type="entry name" value="ACT-like_dom_sf"/>
</dbReference>
<dbReference type="Gene3D" id="3.30.1330.90">
    <property type="entry name" value="D-3-phosphoglycerate dehydrogenase, domain 3"/>
    <property type="match status" value="1"/>
</dbReference>
<dbReference type="SUPFAM" id="SSF143548">
    <property type="entry name" value="Serine metabolism enzymes domain"/>
    <property type="match status" value="1"/>
</dbReference>
<dbReference type="InterPro" id="IPR029753">
    <property type="entry name" value="D-isomer_DH_CS"/>
</dbReference>
<evidence type="ECO:0000256" key="3">
    <source>
        <dbReference type="ARBA" id="ARBA00013143"/>
    </source>
</evidence>
<feature type="domain" description="ACT" evidence="10">
    <location>
        <begin position="455"/>
        <end position="527"/>
    </location>
</feature>
<dbReference type="InterPro" id="IPR006139">
    <property type="entry name" value="D-isomer_2_OHA_DH_cat_dom"/>
</dbReference>
<dbReference type="InterPro" id="IPR029009">
    <property type="entry name" value="ASB_dom_sf"/>
</dbReference>
<dbReference type="GO" id="GO:0004617">
    <property type="term" value="F:phosphoglycerate dehydrogenase activity"/>
    <property type="evidence" value="ECO:0007669"/>
    <property type="project" value="UniProtKB-EC"/>
</dbReference>
<dbReference type="Pfam" id="PF01842">
    <property type="entry name" value="ACT"/>
    <property type="match status" value="1"/>
</dbReference>
<dbReference type="Proteomes" id="UP001168423">
    <property type="component" value="Unassembled WGS sequence"/>
</dbReference>
<evidence type="ECO:0000256" key="6">
    <source>
        <dbReference type="ARBA" id="ARBA00023027"/>
    </source>
</evidence>
<dbReference type="PANTHER" id="PTHR42789">
    <property type="entry name" value="D-ISOMER SPECIFIC 2-HYDROXYACID DEHYDROGENASE FAMILY PROTEIN (AFU_ORTHOLOGUE AFUA_6G10090)"/>
    <property type="match status" value="1"/>
</dbReference>
<comment type="similarity">
    <text evidence="2 9">Belongs to the D-isomer specific 2-hydroxyacid dehydrogenase family.</text>
</comment>
<dbReference type="Pfam" id="PF02826">
    <property type="entry name" value="2-Hacid_dh_C"/>
    <property type="match status" value="1"/>
</dbReference>
<dbReference type="InterPro" id="IPR045626">
    <property type="entry name" value="PGDH_ASB_dom"/>
</dbReference>
<dbReference type="PROSITE" id="PS51671">
    <property type="entry name" value="ACT"/>
    <property type="match status" value="1"/>
</dbReference>
<evidence type="ECO:0000256" key="7">
    <source>
        <dbReference type="ARBA" id="ARBA00023299"/>
    </source>
</evidence>
<sequence length="527" mass="56293">MKYRVLVSDPLAEEGIDILKEFCDVDVNTGLTENQLVDIIGDYDALLVRSGTEVTAQVIDAGDKLKFIGRAGAGVDNIDTEAATRRGIIVANAPEGNTLAATEHTMAMMLSLARNIPQATASLKKGEWKRSKFMGVELNDKVLGVMGFGRIGREVAKRAQAMQMKCIAYDPFITKERAASLGVEMVPLDELFRRADVITVHTPLIKETRHVINTESIATMKDGVRLINCARGGIIDEEALAEAVASGKVAGAALDVFESEPPAGSPLLDTDKVIVTPHLGASTVEAQKNVAVSVANQCISVLEGGSAKYVVNAPMIPAEQQAVVEPYAMLAQKMGRLLIQLTEGRLESLEITYGGEAAELPNTKFVTRVILKGMLDPILQAPVNMVNAEFVAKERGIRMSETTTEEAQGFKNIISIAAKTDRMTESVSGSVSGPDHARIVSIGGYMTDLTPTGHVVISRHTDKPGVIGKAATILGRANVNIAGMQVGRHKPGEEALMVLTVDSVVPADAMDEIKKIDGIHTAKHAEI</sequence>
<dbReference type="CDD" id="cd04902">
    <property type="entry name" value="ACT_3PGDH-xct"/>
    <property type="match status" value="1"/>
</dbReference>
<evidence type="ECO:0000256" key="4">
    <source>
        <dbReference type="ARBA" id="ARBA00021582"/>
    </source>
</evidence>
<protein>
    <recommendedName>
        <fullName evidence="4 9">D-3-phosphoglycerate dehydrogenase</fullName>
        <ecNumber evidence="3 9">1.1.1.95</ecNumber>
    </recommendedName>
</protein>
<dbReference type="SUPFAM" id="SSF55021">
    <property type="entry name" value="ACT-like"/>
    <property type="match status" value="1"/>
</dbReference>
<dbReference type="EMBL" id="VCYI01000001">
    <property type="protein sequence ID" value="MDN7011694.1"/>
    <property type="molecule type" value="Genomic_DNA"/>
</dbReference>
<reference evidence="11" key="1">
    <citation type="submission" date="2019-05" db="EMBL/GenBank/DDBJ databases">
        <title>Isolation and characterization of methanogens from the cold seep sediment at Four-Way Closure Ridge.</title>
        <authorList>
            <person name="You Y.-T."/>
            <person name="Chen S.-C."/>
            <person name="Zhang W.-L."/>
            <person name="Lai M.-C."/>
        </authorList>
    </citation>
    <scope>NUCLEOTIDE SEQUENCE</scope>
    <source>
        <strain evidence="11">FWC-SCC3</strain>
    </source>
</reference>
<dbReference type="PANTHER" id="PTHR42789:SF1">
    <property type="entry name" value="D-ISOMER SPECIFIC 2-HYDROXYACID DEHYDROGENASE FAMILY PROTEIN (AFU_ORTHOLOGUE AFUA_6G10090)"/>
    <property type="match status" value="1"/>
</dbReference>
<dbReference type="SUPFAM" id="SSF52283">
    <property type="entry name" value="Formate/glycerate dehydrogenase catalytic domain-like"/>
    <property type="match status" value="1"/>
</dbReference>
<dbReference type="CDD" id="cd12173">
    <property type="entry name" value="PGDH_4"/>
    <property type="match status" value="1"/>
</dbReference>
<keyword evidence="6 9" id="KW-0520">NAD</keyword>
<dbReference type="SUPFAM" id="SSF51735">
    <property type="entry name" value="NAD(P)-binding Rossmann-fold domains"/>
    <property type="match status" value="1"/>
</dbReference>
<keyword evidence="9" id="KW-0028">Amino-acid biosynthesis</keyword>
<evidence type="ECO:0000256" key="1">
    <source>
        <dbReference type="ARBA" id="ARBA00005216"/>
    </source>
</evidence>
<dbReference type="Gene3D" id="3.30.70.260">
    <property type="match status" value="1"/>
</dbReference>
<dbReference type="InterPro" id="IPR006236">
    <property type="entry name" value="PGDH"/>
</dbReference>
<dbReference type="Gene3D" id="3.40.50.720">
    <property type="entry name" value="NAD(P)-binding Rossmann-like Domain"/>
    <property type="match status" value="2"/>
</dbReference>
<dbReference type="PROSITE" id="PS00670">
    <property type="entry name" value="D_2_HYDROXYACID_DH_2"/>
    <property type="match status" value="1"/>
</dbReference>
<proteinExistence type="inferred from homology"/>
<name>A0ABT8LY35_9EURY</name>
<evidence type="ECO:0000256" key="5">
    <source>
        <dbReference type="ARBA" id="ARBA00023002"/>
    </source>
</evidence>
<accession>A0ABT8LY35</accession>
<evidence type="ECO:0000313" key="12">
    <source>
        <dbReference type="Proteomes" id="UP001168423"/>
    </source>
</evidence>
<dbReference type="Pfam" id="PF00389">
    <property type="entry name" value="2-Hacid_dh"/>
    <property type="match status" value="1"/>
</dbReference>
<dbReference type="InterPro" id="IPR002912">
    <property type="entry name" value="ACT_dom"/>
</dbReference>
<dbReference type="PROSITE" id="PS00671">
    <property type="entry name" value="D_2_HYDROXYACID_DH_3"/>
    <property type="match status" value="1"/>
</dbReference>
<dbReference type="InterPro" id="IPR050857">
    <property type="entry name" value="D-2-hydroxyacid_DH"/>
</dbReference>
<evidence type="ECO:0000256" key="2">
    <source>
        <dbReference type="ARBA" id="ARBA00005854"/>
    </source>
</evidence>
<dbReference type="NCBIfam" id="TIGR01327">
    <property type="entry name" value="PGDH"/>
    <property type="match status" value="1"/>
</dbReference>
<dbReference type="EC" id="1.1.1.95" evidence="3 9"/>
<keyword evidence="7 9" id="KW-0718">Serine biosynthesis</keyword>
<comment type="catalytic activity">
    <reaction evidence="8 9">
        <text>(2R)-3-phosphoglycerate + NAD(+) = 3-phosphooxypyruvate + NADH + H(+)</text>
        <dbReference type="Rhea" id="RHEA:12641"/>
        <dbReference type="ChEBI" id="CHEBI:15378"/>
        <dbReference type="ChEBI" id="CHEBI:18110"/>
        <dbReference type="ChEBI" id="CHEBI:57540"/>
        <dbReference type="ChEBI" id="CHEBI:57945"/>
        <dbReference type="ChEBI" id="CHEBI:58272"/>
        <dbReference type="EC" id="1.1.1.95"/>
    </reaction>
</comment>
<evidence type="ECO:0000259" key="10">
    <source>
        <dbReference type="PROSITE" id="PS51671"/>
    </source>
</evidence>
<gene>
    <name evidence="11" type="ORF">FGW20_01295</name>
</gene>
<comment type="pathway">
    <text evidence="1 9">Amino-acid biosynthesis; L-serine biosynthesis; L-serine from 3-phospho-D-glycerate: step 1/3.</text>
</comment>
<dbReference type="InterPro" id="IPR036291">
    <property type="entry name" value="NAD(P)-bd_dom_sf"/>
</dbReference>
<dbReference type="RefSeq" id="WP_301676298.1">
    <property type="nucleotide sequence ID" value="NZ_VCYI01000001.1"/>
</dbReference>
<evidence type="ECO:0000256" key="9">
    <source>
        <dbReference type="RuleBase" id="RU363003"/>
    </source>
</evidence>
<dbReference type="Pfam" id="PF19304">
    <property type="entry name" value="PGDH_inter"/>
    <property type="match status" value="1"/>
</dbReference>
<organism evidence="11 12">
    <name type="scientific">Methanoculleus methanifontis</name>
    <dbReference type="NCBI Taxonomy" id="2584086"/>
    <lineage>
        <taxon>Archaea</taxon>
        <taxon>Methanobacteriati</taxon>
        <taxon>Methanobacteriota</taxon>
        <taxon>Stenosarchaea group</taxon>
        <taxon>Methanomicrobia</taxon>
        <taxon>Methanomicrobiales</taxon>
        <taxon>Methanomicrobiaceae</taxon>
        <taxon>Methanoculleus</taxon>
    </lineage>
</organism>
<dbReference type="InterPro" id="IPR006140">
    <property type="entry name" value="D-isomer_DH_NAD-bd"/>
</dbReference>
<keyword evidence="12" id="KW-1185">Reference proteome</keyword>
<comment type="caution">
    <text evidence="11">The sequence shown here is derived from an EMBL/GenBank/DDBJ whole genome shotgun (WGS) entry which is preliminary data.</text>
</comment>
<keyword evidence="5 9" id="KW-0560">Oxidoreductase</keyword>
<evidence type="ECO:0000256" key="8">
    <source>
        <dbReference type="ARBA" id="ARBA00048731"/>
    </source>
</evidence>